<evidence type="ECO:0000256" key="1">
    <source>
        <dbReference type="SAM" id="MobiDB-lite"/>
    </source>
</evidence>
<accession>A0ABN8XYQ7</accession>
<sequence>MAPGVNESGFGEVGAFGKHLSFSSEAGKKQYCLSMDLELWSLTLFSEQGTPMSTPVLLRTGTYFLLIRKKQLPTHKSRAGQRPLPVCVEKPQALQSEKIVEAREGGGRREKRGDGRSTQASQNRDRELSDGGGAAAGEGMEGSGPGEEGPVCIRDRMA</sequence>
<protein>
    <submittedName>
        <fullName evidence="2">Uncharacterized protein</fullName>
    </submittedName>
</protein>
<feature type="compositionally biased region" description="Gly residues" evidence="1">
    <location>
        <begin position="130"/>
        <end position="147"/>
    </location>
</feature>
<dbReference type="Proteomes" id="UP001176941">
    <property type="component" value="Chromosome 11"/>
</dbReference>
<evidence type="ECO:0000313" key="2">
    <source>
        <dbReference type="EMBL" id="CAI9153830.1"/>
    </source>
</evidence>
<organism evidence="2 3">
    <name type="scientific">Rangifer tarandus platyrhynchus</name>
    <name type="common">Svalbard reindeer</name>
    <dbReference type="NCBI Taxonomy" id="3082113"/>
    <lineage>
        <taxon>Eukaryota</taxon>
        <taxon>Metazoa</taxon>
        <taxon>Chordata</taxon>
        <taxon>Craniata</taxon>
        <taxon>Vertebrata</taxon>
        <taxon>Euteleostomi</taxon>
        <taxon>Mammalia</taxon>
        <taxon>Eutheria</taxon>
        <taxon>Laurasiatheria</taxon>
        <taxon>Artiodactyla</taxon>
        <taxon>Ruminantia</taxon>
        <taxon>Pecora</taxon>
        <taxon>Cervidae</taxon>
        <taxon>Odocoileinae</taxon>
        <taxon>Rangifer</taxon>
    </lineage>
</organism>
<name>A0ABN8XYQ7_RANTA</name>
<proteinExistence type="predicted"/>
<reference evidence="2" key="1">
    <citation type="submission" date="2023-04" db="EMBL/GenBank/DDBJ databases">
        <authorList>
            <consortium name="ELIXIR-Norway"/>
        </authorList>
    </citation>
    <scope>NUCLEOTIDE SEQUENCE [LARGE SCALE GENOMIC DNA]</scope>
</reference>
<keyword evidence="3" id="KW-1185">Reference proteome</keyword>
<feature type="region of interest" description="Disordered" evidence="1">
    <location>
        <begin position="72"/>
        <end position="158"/>
    </location>
</feature>
<gene>
    <name evidence="2" type="ORF">MRATA1EN1_LOCUS2792</name>
</gene>
<dbReference type="EMBL" id="OX459947">
    <property type="protein sequence ID" value="CAI9153830.1"/>
    <property type="molecule type" value="Genomic_DNA"/>
</dbReference>
<evidence type="ECO:0000313" key="3">
    <source>
        <dbReference type="Proteomes" id="UP001176941"/>
    </source>
</evidence>
<feature type="compositionally biased region" description="Basic and acidic residues" evidence="1">
    <location>
        <begin position="98"/>
        <end position="115"/>
    </location>
</feature>